<dbReference type="GeneID" id="3718490"/>
<gene>
    <name evidence="2" type="ORF">D1114_06235</name>
</gene>
<evidence type="ECO:0000256" key="1">
    <source>
        <dbReference type="SAM" id="Phobius"/>
    </source>
</evidence>
<protein>
    <recommendedName>
        <fullName evidence="4">NfeD family protein</fullName>
    </recommendedName>
</protein>
<dbReference type="EMBL" id="QWGP01000004">
    <property type="protein sequence ID" value="RHZ97057.1"/>
    <property type="molecule type" value="Genomic_DNA"/>
</dbReference>
<proteinExistence type="predicted"/>
<keyword evidence="1" id="KW-0472">Membrane</keyword>
<organism evidence="2 3">
    <name type="scientific">Cereibacter sphaeroides</name>
    <name type="common">Rhodobacter sphaeroides</name>
    <dbReference type="NCBI Taxonomy" id="1063"/>
    <lineage>
        <taxon>Bacteria</taxon>
        <taxon>Pseudomonadati</taxon>
        <taxon>Pseudomonadota</taxon>
        <taxon>Alphaproteobacteria</taxon>
        <taxon>Rhodobacterales</taxon>
        <taxon>Paracoccaceae</taxon>
        <taxon>Cereibacter</taxon>
    </lineage>
</organism>
<evidence type="ECO:0000313" key="3">
    <source>
        <dbReference type="Proteomes" id="UP000266305"/>
    </source>
</evidence>
<comment type="caution">
    <text evidence="2">The sequence shown here is derived from an EMBL/GenBank/DDBJ whole genome shotgun (WGS) entry which is preliminary data.</text>
</comment>
<feature type="transmembrane region" description="Helical" evidence="1">
    <location>
        <begin position="6"/>
        <end position="23"/>
    </location>
</feature>
<keyword evidence="1" id="KW-0812">Transmembrane</keyword>
<evidence type="ECO:0000313" key="2">
    <source>
        <dbReference type="EMBL" id="RHZ97057.1"/>
    </source>
</evidence>
<name>A0AAX1UP94_CERSP</name>
<reference evidence="2 3" key="1">
    <citation type="submission" date="2018-08" db="EMBL/GenBank/DDBJ databases">
        <title>Draft genome sequence of Rhodobacter sphaeroides FY.</title>
        <authorList>
            <person name="Rayyan A."/>
            <person name="Meyer T.E."/>
            <person name="Kyndt J.A."/>
        </authorList>
    </citation>
    <scope>NUCLEOTIDE SEQUENCE [LARGE SCALE GENOMIC DNA]</scope>
    <source>
        <strain evidence="2 3">FY</strain>
    </source>
</reference>
<sequence length="89" mass="9804">MIWSVWWIWVVAGLLLGIVEILVPGFVFLGFAVGAVAIGLLIWIGLEAGLPLLLVLFALMSLAVWLALRRMFGLPSGSVKIWDRDINDN</sequence>
<dbReference type="RefSeq" id="WP_009563435.1">
    <property type="nucleotide sequence ID" value="NZ_BJXO01000004.1"/>
</dbReference>
<evidence type="ECO:0008006" key="4">
    <source>
        <dbReference type="Google" id="ProtNLM"/>
    </source>
</evidence>
<dbReference type="Proteomes" id="UP000266305">
    <property type="component" value="Unassembled WGS sequence"/>
</dbReference>
<feature type="transmembrane region" description="Helical" evidence="1">
    <location>
        <begin position="52"/>
        <end position="68"/>
    </location>
</feature>
<accession>A0AAX1UP94</accession>
<dbReference type="AlphaFoldDB" id="A0AAX1UP94"/>
<keyword evidence="1" id="KW-1133">Transmembrane helix</keyword>